<dbReference type="Pfam" id="PF25000">
    <property type="entry name" value="DUF7779"/>
    <property type="match status" value="1"/>
</dbReference>
<gene>
    <name evidence="4" type="ORF">VTL71DRAFT_3736</name>
</gene>
<evidence type="ECO:0008006" key="6">
    <source>
        <dbReference type="Google" id="ProtNLM"/>
    </source>
</evidence>
<dbReference type="SUPFAM" id="SSF81901">
    <property type="entry name" value="HCP-like"/>
    <property type="match status" value="1"/>
</dbReference>
<dbReference type="SUPFAM" id="SSF52540">
    <property type="entry name" value="P-loop containing nucleoside triphosphate hydrolases"/>
    <property type="match status" value="1"/>
</dbReference>
<dbReference type="EMBL" id="JAZHXI010000013">
    <property type="protein sequence ID" value="KAL2064599.1"/>
    <property type="molecule type" value="Genomic_DNA"/>
</dbReference>
<keyword evidence="5" id="KW-1185">Reference proteome</keyword>
<evidence type="ECO:0000259" key="2">
    <source>
        <dbReference type="Pfam" id="PF00931"/>
    </source>
</evidence>
<dbReference type="Gene3D" id="3.40.50.300">
    <property type="entry name" value="P-loop containing nucleotide triphosphate hydrolases"/>
    <property type="match status" value="1"/>
</dbReference>
<evidence type="ECO:0000313" key="5">
    <source>
        <dbReference type="Proteomes" id="UP001595075"/>
    </source>
</evidence>
<dbReference type="PANTHER" id="PTHR35205:SF1">
    <property type="entry name" value="ZU5 DOMAIN-CONTAINING PROTEIN"/>
    <property type="match status" value="1"/>
</dbReference>
<dbReference type="Pfam" id="PF00931">
    <property type="entry name" value="NB-ARC"/>
    <property type="match status" value="1"/>
</dbReference>
<dbReference type="InterPro" id="IPR056681">
    <property type="entry name" value="DUF7779"/>
</dbReference>
<proteinExistence type="predicted"/>
<dbReference type="Proteomes" id="UP001595075">
    <property type="component" value="Unassembled WGS sequence"/>
</dbReference>
<dbReference type="InterPro" id="IPR027417">
    <property type="entry name" value="P-loop_NTPase"/>
</dbReference>
<dbReference type="Gene3D" id="1.25.40.10">
    <property type="entry name" value="Tetratricopeptide repeat domain"/>
    <property type="match status" value="2"/>
</dbReference>
<feature type="domain" description="DUF7779" evidence="3">
    <location>
        <begin position="535"/>
        <end position="632"/>
    </location>
</feature>
<evidence type="ECO:0000313" key="4">
    <source>
        <dbReference type="EMBL" id="KAL2064599.1"/>
    </source>
</evidence>
<organism evidence="4 5">
    <name type="scientific">Oculimacula yallundae</name>
    <dbReference type="NCBI Taxonomy" id="86028"/>
    <lineage>
        <taxon>Eukaryota</taxon>
        <taxon>Fungi</taxon>
        <taxon>Dikarya</taxon>
        <taxon>Ascomycota</taxon>
        <taxon>Pezizomycotina</taxon>
        <taxon>Leotiomycetes</taxon>
        <taxon>Helotiales</taxon>
        <taxon>Ploettnerulaceae</taxon>
        <taxon>Oculimacula</taxon>
    </lineage>
</organism>
<dbReference type="InterPro" id="IPR002182">
    <property type="entry name" value="NB-ARC"/>
</dbReference>
<dbReference type="InterPro" id="IPR011990">
    <property type="entry name" value="TPR-like_helical_dom_sf"/>
</dbReference>
<dbReference type="Pfam" id="PF13181">
    <property type="entry name" value="TPR_8"/>
    <property type="match status" value="1"/>
</dbReference>
<comment type="caution">
    <text evidence="4">The sequence shown here is derived from an EMBL/GenBank/DDBJ whole genome shotgun (WGS) entry which is preliminary data.</text>
</comment>
<accession>A0ABR4C3V8</accession>
<dbReference type="PANTHER" id="PTHR35205">
    <property type="entry name" value="NB-ARC AND TPR DOMAIN PROTEIN"/>
    <property type="match status" value="1"/>
</dbReference>
<evidence type="ECO:0000256" key="1">
    <source>
        <dbReference type="PROSITE-ProRule" id="PRU00339"/>
    </source>
</evidence>
<protein>
    <recommendedName>
        <fullName evidence="6">NB-ARC domain-containing protein</fullName>
    </recommendedName>
</protein>
<dbReference type="Pfam" id="PF13424">
    <property type="entry name" value="TPR_12"/>
    <property type="match status" value="1"/>
</dbReference>
<name>A0ABR4C3V8_9HELO</name>
<keyword evidence="1" id="KW-0802">TPR repeat</keyword>
<dbReference type="PROSITE" id="PS50005">
    <property type="entry name" value="TPR"/>
    <property type="match status" value="1"/>
</dbReference>
<dbReference type="SMART" id="SM00028">
    <property type="entry name" value="TPR"/>
    <property type="match status" value="5"/>
</dbReference>
<dbReference type="InterPro" id="IPR019734">
    <property type="entry name" value="TPR_rpt"/>
</dbReference>
<reference evidence="4 5" key="1">
    <citation type="journal article" date="2024" name="Commun. Biol.">
        <title>Comparative genomic analysis of thermophilic fungi reveals convergent evolutionary adaptations and gene losses.</title>
        <authorList>
            <person name="Steindorff A.S."/>
            <person name="Aguilar-Pontes M.V."/>
            <person name="Robinson A.J."/>
            <person name="Andreopoulos B."/>
            <person name="LaButti K."/>
            <person name="Kuo A."/>
            <person name="Mondo S."/>
            <person name="Riley R."/>
            <person name="Otillar R."/>
            <person name="Haridas S."/>
            <person name="Lipzen A."/>
            <person name="Grimwood J."/>
            <person name="Schmutz J."/>
            <person name="Clum A."/>
            <person name="Reid I.D."/>
            <person name="Moisan M.C."/>
            <person name="Butler G."/>
            <person name="Nguyen T.T.M."/>
            <person name="Dewar K."/>
            <person name="Conant G."/>
            <person name="Drula E."/>
            <person name="Henrissat B."/>
            <person name="Hansel C."/>
            <person name="Singer S."/>
            <person name="Hutchinson M.I."/>
            <person name="de Vries R.P."/>
            <person name="Natvig D.O."/>
            <person name="Powell A.J."/>
            <person name="Tsang A."/>
            <person name="Grigoriev I.V."/>
        </authorList>
    </citation>
    <scope>NUCLEOTIDE SEQUENCE [LARGE SCALE GENOMIC DNA]</scope>
    <source>
        <strain evidence="4 5">CBS 494.80</strain>
    </source>
</reference>
<evidence type="ECO:0000259" key="3">
    <source>
        <dbReference type="Pfam" id="PF25000"/>
    </source>
</evidence>
<sequence length="1022" mass="117255">MPSFKEPQTIRSRKEIVKEEEKALFRLKKTDEYYVDFSNTTKFAVERWSDIRSAILAVLSRDDQEVAFSCPDGETLIGNIEAKRADPASTSTVKRQVAKVAQLPKVLETLASRFIDIVAPQSVDFRIVWGIIYVNLELSYASVDCIKRTTDLLSKLRRTVELFNRSLEGCNHPGEQNEPRIALVDFLDGLATVLIDLNRHLTECVTDLTSDTSWLSFNESMSLQFSELDQAVKHVHEISSYSEVNQQNQIKNLTLRHDLKPENEELANFPNFILDDKNKEFYGRRDEIDLIKTHLNPDDGTHRLRTYMIYGRRGVGKTAIALQFAHENLRPRGLYDAIFWIQCETSVSIRQSFTEVAVSLNLPGADRDKHHENLNAVQRWLKRTKKNWLLIFDNAENEATLQGYTPVGANGSILMTSRKYYNYTKDVSRHGETVKPFDPEASWKLLIGFLGNEWKQKVESPTEMEAAKAMLADLEGLALAIQQTAVLVKDPDIGGVSIKETYEKFKERRKNLPERFSSQRSSSEKALDALWDVIFEALQPNSRVLIGVLAWLSPDKIPIDLFLPRDQSALNGPLEFCKQNAANIDENNIASLYSLITPSPDFNAAIEDLLKRRLITRDGRYLKIHRVVQEATNFFSFEALQQSFDTATRLVYQQFPIRETNQSLYRQWNMCREYISHGVQLRIGYDKYGRLKTLKAPHEFLELMCNCGWYLYESGEYTTTALVSKTGLRAANDKESMVYAELLLIDGCHHYDMNELVDCRKSWERSLRVREKILVATDEKLAAIYNNLGNLELAMGNMEEAEEHYNQSMKLWLLGGDKTAEQLAITYLCQARFHMLKRDFKEAMRYTSLSESLIVRTSGADQQSMASVHYSYGNIYLLERNLDAAQRCYDACLKVALPNMPLHPLTAAAWFSLGVTQREKQNYELSYYLFEKAKTISQLRSPIFTDGSTARILWHMAKVIDSDKTRTVGTPEEAKDLRRQAEMAKVQILAKGQGREVLPSEDENPERREEVSYDVLLPLFFR</sequence>
<feature type="repeat" description="TPR" evidence="1">
    <location>
        <begin position="782"/>
        <end position="815"/>
    </location>
</feature>
<feature type="domain" description="NB-ARC" evidence="2">
    <location>
        <begin position="287"/>
        <end position="446"/>
    </location>
</feature>